<dbReference type="InterPro" id="IPR023457">
    <property type="entry name" value="Met-tRNA_synth_2"/>
</dbReference>
<dbReference type="OrthoDB" id="24670at2759"/>
<reference evidence="13 14" key="1">
    <citation type="journal article" date="2019" name="Sci. Rep.">
        <title>Comparative genomics of chytrid fungi reveal insights into the obligate biotrophic and pathogenic lifestyle of Synchytrium endobioticum.</title>
        <authorList>
            <person name="van de Vossenberg B.T.L.H."/>
            <person name="Warris S."/>
            <person name="Nguyen H.D.T."/>
            <person name="van Gent-Pelzer M.P.E."/>
            <person name="Joly D.L."/>
            <person name="van de Geest H.C."/>
            <person name="Bonants P.J.M."/>
            <person name="Smith D.S."/>
            <person name="Levesque C.A."/>
            <person name="van der Lee T.A.J."/>
        </authorList>
    </citation>
    <scope>NUCLEOTIDE SEQUENCE [LARGE SCALE GENOMIC DNA]</scope>
    <source>
        <strain evidence="13 14">LEV6574</strain>
    </source>
</reference>
<dbReference type="InterPro" id="IPR015413">
    <property type="entry name" value="Methionyl/Leucyl_tRNA_Synth"/>
</dbReference>
<dbReference type="CDD" id="cd00814">
    <property type="entry name" value="MetRS_core"/>
    <property type="match status" value="1"/>
</dbReference>
<keyword evidence="11" id="KW-1133">Transmembrane helix</keyword>
<dbReference type="NCBIfam" id="TIGR00398">
    <property type="entry name" value="metG"/>
    <property type="match status" value="1"/>
</dbReference>
<dbReference type="PANTHER" id="PTHR43326">
    <property type="entry name" value="METHIONYL-TRNA SYNTHETASE"/>
    <property type="match status" value="1"/>
</dbReference>
<gene>
    <name evidence="13" type="ORF">SeLEV6574_g06902</name>
</gene>
<dbReference type="InterPro" id="IPR014758">
    <property type="entry name" value="Met-tRNA_synth"/>
</dbReference>
<dbReference type="EC" id="6.1.1.10" evidence="2"/>
<keyword evidence="11" id="KW-0472">Membrane</keyword>
<evidence type="ECO:0000256" key="5">
    <source>
        <dbReference type="ARBA" id="ARBA00022840"/>
    </source>
</evidence>
<evidence type="ECO:0000256" key="4">
    <source>
        <dbReference type="ARBA" id="ARBA00022741"/>
    </source>
</evidence>
<dbReference type="InterPro" id="IPR033911">
    <property type="entry name" value="MetRS_core"/>
</dbReference>
<keyword evidence="5 10" id="KW-0067">ATP-binding</keyword>
<evidence type="ECO:0000256" key="11">
    <source>
        <dbReference type="SAM" id="Phobius"/>
    </source>
</evidence>
<proteinExistence type="inferred from homology"/>
<dbReference type="GO" id="GO:0005524">
    <property type="term" value="F:ATP binding"/>
    <property type="evidence" value="ECO:0007669"/>
    <property type="project" value="UniProtKB-KW"/>
</dbReference>
<keyword evidence="7 10" id="KW-0030">Aminoacyl-tRNA synthetase</keyword>
<evidence type="ECO:0000259" key="12">
    <source>
        <dbReference type="Pfam" id="PF09334"/>
    </source>
</evidence>
<dbReference type="SUPFAM" id="SSF52374">
    <property type="entry name" value="Nucleotidylyl transferase"/>
    <property type="match status" value="1"/>
</dbReference>
<keyword evidence="6 10" id="KW-0648">Protein biosynthesis</keyword>
<feature type="domain" description="Methionyl/Leucyl tRNA synthetase" evidence="12">
    <location>
        <begin position="41"/>
        <end position="417"/>
    </location>
</feature>
<dbReference type="AlphaFoldDB" id="A0A507CJN9"/>
<feature type="transmembrane region" description="Helical" evidence="11">
    <location>
        <begin position="833"/>
        <end position="850"/>
    </location>
</feature>
<dbReference type="EMBL" id="QEAM01000430">
    <property type="protein sequence ID" value="TPX39952.1"/>
    <property type="molecule type" value="Genomic_DNA"/>
</dbReference>
<dbReference type="GO" id="GO:0004825">
    <property type="term" value="F:methionine-tRNA ligase activity"/>
    <property type="evidence" value="ECO:0007669"/>
    <property type="project" value="UniProtKB-EC"/>
</dbReference>
<evidence type="ECO:0000313" key="14">
    <source>
        <dbReference type="Proteomes" id="UP000320475"/>
    </source>
</evidence>
<dbReference type="PRINTS" id="PR01041">
    <property type="entry name" value="TRNASYNTHMET"/>
</dbReference>
<dbReference type="InterPro" id="IPR009080">
    <property type="entry name" value="tRNAsynth_Ia_anticodon-bd"/>
</dbReference>
<sequence>MKGLIFICRRCLLQGYATRSPFLHLSADGRRLSSITTKPAFVSSPIFYVNSVPHIGHLYSMVVADVLKRFHELQGAQVIYSTGTDEHGLKIQEAARKAGKPPSLFCDEISASFVSLAKRANVSYTDFIRTTEPRHSTAVSALWTRLLEKGYIYKGHHEGWYSISDETFYPASQIEDVVSTDGRGSTYKIARETGQRVEWTREENYKFRLGSMRDSLLQWLHTNPEVIVPKPRYSEVLKFVDSMPQSQESDLSISRLKSRLQWGIPVPNDSDHVVYVWLDALTNYLTVTGYPWIDNSSGTHTNEKRDAWPATWHVVGKDILKFHAVYWPAFLIAAGLPPPERLVVHAHWLVDHVKMSKSRGNVVKPFKLLDDFGVDAVRYFLVRDGGLVDDAEFSLSTLRKRKCKDLADQLGNFSLRCTASSMVPDGVVPHPGDHTDDDWPLLCQLKDLHNTTTTHLSNAQLSQYLETVSNLVSEANKYWQSSQPWKLDSSSPRLNTIVYLALETCRVAAGGPSILKKPKIGLSSNLPPNNGIKILESPRAIILHALRVGGRAFLLGYCLRAGLNLALKLIQVLRKRTSLSTAIRNALIREDTLRFAIFIGGFGCTWKLVDNTMRLMRKVDDKWNGFFAGCLAGLALLAETKDRRIMLGQQLTVRALETIFNSLRLSQTFHFPFASSLIFMLGTAQVMYAYVLQQHTIPTSYYKFILDTGPIPEDVLGLVRKSVRGVGIAADELVDACVKSKGTEHALTAVKSIAQELKNGGSVPVVPSLNIVPLALLRMPDFVKRPAMLSLRALVNAVRSSMFLAIFVSAYQGIICSQRSLIKHGFLKADSKYMYWFAGMIAALAIRIENPGQRNNLAIYVLPRAAESLYTILYQRKWVIQIKYFEVAMFSAATGIIIAYFQTEPDALGGIVFRILQRANIIIEDQRRGRPQPPTRGPQGKLAYMPISGKMRQDKRGSFF</sequence>
<feature type="transmembrane region" description="Helical" evidence="11">
    <location>
        <begin position="669"/>
        <end position="691"/>
    </location>
</feature>
<dbReference type="FunFam" id="2.170.220.10:FF:000002">
    <property type="entry name" value="Methionine--tRNA ligase"/>
    <property type="match status" value="1"/>
</dbReference>
<accession>A0A507CJN9</accession>
<evidence type="ECO:0000313" key="13">
    <source>
        <dbReference type="EMBL" id="TPX39952.1"/>
    </source>
</evidence>
<comment type="similarity">
    <text evidence="1 10">Belongs to the class-I aminoacyl-tRNA synthetase family.</text>
</comment>
<comment type="caution">
    <text evidence="13">The sequence shown here is derived from an EMBL/GenBank/DDBJ whole genome shotgun (WGS) entry which is preliminary data.</text>
</comment>
<protein>
    <recommendedName>
        <fullName evidence="8">Methionine--tRNA ligase, mitochondrial</fullName>
        <ecNumber evidence="2">6.1.1.10</ecNumber>
    </recommendedName>
    <alternativeName>
        <fullName evidence="9">Methionyl-tRNA synthetase</fullName>
    </alternativeName>
</protein>
<evidence type="ECO:0000256" key="10">
    <source>
        <dbReference type="RuleBase" id="RU363039"/>
    </source>
</evidence>
<name>A0A507CJN9_9FUNG</name>
<dbReference type="Pfam" id="PF09334">
    <property type="entry name" value="tRNA-synt_1g"/>
    <property type="match status" value="1"/>
</dbReference>
<dbReference type="Gene3D" id="3.40.50.620">
    <property type="entry name" value="HUPs"/>
    <property type="match status" value="1"/>
</dbReference>
<keyword evidence="11" id="KW-0812">Transmembrane</keyword>
<feature type="transmembrane region" description="Helical" evidence="11">
    <location>
        <begin position="793"/>
        <end position="813"/>
    </location>
</feature>
<evidence type="ECO:0000256" key="3">
    <source>
        <dbReference type="ARBA" id="ARBA00022598"/>
    </source>
</evidence>
<evidence type="ECO:0000256" key="8">
    <source>
        <dbReference type="ARBA" id="ARBA00026124"/>
    </source>
</evidence>
<dbReference type="Gene3D" id="1.10.730.10">
    <property type="entry name" value="Isoleucyl-tRNA Synthetase, Domain 1"/>
    <property type="match status" value="1"/>
</dbReference>
<dbReference type="PANTHER" id="PTHR43326:SF1">
    <property type="entry name" value="METHIONINE--TRNA LIGASE, MITOCHONDRIAL"/>
    <property type="match status" value="1"/>
</dbReference>
<evidence type="ECO:0000256" key="9">
    <source>
        <dbReference type="ARBA" id="ARBA00030904"/>
    </source>
</evidence>
<evidence type="ECO:0000256" key="1">
    <source>
        <dbReference type="ARBA" id="ARBA00005594"/>
    </source>
</evidence>
<feature type="transmembrane region" description="Helical" evidence="11">
    <location>
        <begin position="884"/>
        <end position="901"/>
    </location>
</feature>
<dbReference type="SUPFAM" id="SSF47323">
    <property type="entry name" value="Anticodon-binding domain of a subclass of class I aminoacyl-tRNA synthetases"/>
    <property type="match status" value="1"/>
</dbReference>
<evidence type="ECO:0000256" key="6">
    <source>
        <dbReference type="ARBA" id="ARBA00022917"/>
    </source>
</evidence>
<evidence type="ECO:0000256" key="2">
    <source>
        <dbReference type="ARBA" id="ARBA00012838"/>
    </source>
</evidence>
<dbReference type="InterPro" id="IPR014729">
    <property type="entry name" value="Rossmann-like_a/b/a_fold"/>
</dbReference>
<evidence type="ECO:0000256" key="7">
    <source>
        <dbReference type="ARBA" id="ARBA00023146"/>
    </source>
</evidence>
<dbReference type="Proteomes" id="UP000320475">
    <property type="component" value="Unassembled WGS sequence"/>
</dbReference>
<dbReference type="Gene3D" id="2.170.220.10">
    <property type="match status" value="1"/>
</dbReference>
<dbReference type="GO" id="GO:0006431">
    <property type="term" value="P:methionyl-tRNA aminoacylation"/>
    <property type="evidence" value="ECO:0007669"/>
    <property type="project" value="InterPro"/>
</dbReference>
<keyword evidence="4 10" id="KW-0547">Nucleotide-binding</keyword>
<dbReference type="VEuPathDB" id="FungiDB:SeMB42_g02403"/>
<organism evidence="13 14">
    <name type="scientific">Synchytrium endobioticum</name>
    <dbReference type="NCBI Taxonomy" id="286115"/>
    <lineage>
        <taxon>Eukaryota</taxon>
        <taxon>Fungi</taxon>
        <taxon>Fungi incertae sedis</taxon>
        <taxon>Chytridiomycota</taxon>
        <taxon>Chytridiomycota incertae sedis</taxon>
        <taxon>Chytridiomycetes</taxon>
        <taxon>Synchytriales</taxon>
        <taxon>Synchytriaceae</taxon>
        <taxon>Synchytrium</taxon>
    </lineage>
</organism>
<keyword evidence="3 10" id="KW-0436">Ligase</keyword>